<feature type="chain" id="PRO_5041339456" description="Phytocyanin domain-containing protein" evidence="7">
    <location>
        <begin position="27"/>
        <end position="229"/>
    </location>
</feature>
<dbReference type="PROSITE" id="PS00196">
    <property type="entry name" value="COPPER_BLUE"/>
    <property type="match status" value="1"/>
</dbReference>
<keyword evidence="6" id="KW-0472">Membrane</keyword>
<feature type="region of interest" description="Disordered" evidence="5">
    <location>
        <begin position="134"/>
        <end position="204"/>
    </location>
</feature>
<dbReference type="InterPro" id="IPR008972">
    <property type="entry name" value="Cupredoxin"/>
</dbReference>
<dbReference type="PANTHER" id="PTHR33021:SF538">
    <property type="entry name" value="BLUE (TYPE 1) COPPER BINDING PROTEIN"/>
    <property type="match status" value="1"/>
</dbReference>
<dbReference type="SUPFAM" id="SSF49503">
    <property type="entry name" value="Cupredoxins"/>
    <property type="match status" value="1"/>
</dbReference>
<dbReference type="CDD" id="cd13920">
    <property type="entry name" value="Stellacyanin"/>
    <property type="match status" value="1"/>
</dbReference>
<dbReference type="AlphaFoldDB" id="A0AA36E853"/>
<feature type="compositionally biased region" description="Pro residues" evidence="5">
    <location>
        <begin position="137"/>
        <end position="167"/>
    </location>
</feature>
<evidence type="ECO:0000256" key="2">
    <source>
        <dbReference type="ARBA" id="ARBA00023008"/>
    </source>
</evidence>
<accession>A0AA36E853</accession>
<evidence type="ECO:0000256" key="7">
    <source>
        <dbReference type="SAM" id="SignalP"/>
    </source>
</evidence>
<dbReference type="Gene3D" id="2.60.40.420">
    <property type="entry name" value="Cupredoxins - blue copper proteins"/>
    <property type="match status" value="1"/>
</dbReference>
<keyword evidence="6" id="KW-0812">Transmembrane</keyword>
<evidence type="ECO:0000256" key="6">
    <source>
        <dbReference type="SAM" id="Phobius"/>
    </source>
</evidence>
<evidence type="ECO:0000259" key="8">
    <source>
        <dbReference type="PROSITE" id="PS51485"/>
    </source>
</evidence>
<dbReference type="InterPro" id="IPR003245">
    <property type="entry name" value="Phytocyanin_dom"/>
</dbReference>
<sequence>MAGLKFNLVVIMALMLASEQFHGTTAQTTHVVGDALGWNIPPNGPSAYTTWASGQTFSVGDVLLFNFTTGFHNVAEVSQAAYAPCTTANPISIATTGPARVTLNAPGTHYYICTVGTHCQIGQKLTINVSAVSTTPAPTPTPTTPAPVSPPTATPTPSTTTPPPTSSPAPSSEEGNPISPPTSGQSPSGSNAPSPTDNTIIPPPSPSFAPSFTAVVPFTFLAIALAFFY</sequence>
<reference evidence="9" key="1">
    <citation type="submission" date="2023-04" db="EMBL/GenBank/DDBJ databases">
        <authorList>
            <person name="Vijverberg K."/>
            <person name="Xiong W."/>
            <person name="Schranz E."/>
        </authorList>
    </citation>
    <scope>NUCLEOTIDE SEQUENCE</scope>
</reference>
<evidence type="ECO:0000256" key="3">
    <source>
        <dbReference type="ARBA" id="ARBA00023157"/>
    </source>
</evidence>
<dbReference type="PROSITE" id="PS51485">
    <property type="entry name" value="PHYTOCYANIN"/>
    <property type="match status" value="1"/>
</dbReference>
<keyword evidence="6" id="KW-1133">Transmembrane helix</keyword>
<dbReference type="FunFam" id="2.60.40.420:FF:000034">
    <property type="entry name" value="Cupredoxin superfamily protein"/>
    <property type="match status" value="1"/>
</dbReference>
<feature type="transmembrane region" description="Helical" evidence="6">
    <location>
        <begin position="208"/>
        <end position="228"/>
    </location>
</feature>
<dbReference type="GO" id="GO:0009055">
    <property type="term" value="F:electron transfer activity"/>
    <property type="evidence" value="ECO:0007669"/>
    <property type="project" value="InterPro"/>
</dbReference>
<evidence type="ECO:0000256" key="4">
    <source>
        <dbReference type="ARBA" id="ARBA00023180"/>
    </source>
</evidence>
<dbReference type="Pfam" id="PF02298">
    <property type="entry name" value="Cu_bind_like"/>
    <property type="match status" value="1"/>
</dbReference>
<evidence type="ECO:0000313" key="9">
    <source>
        <dbReference type="EMBL" id="CAI9285777.1"/>
    </source>
</evidence>
<dbReference type="Proteomes" id="UP001177003">
    <property type="component" value="Chromosome 5"/>
</dbReference>
<dbReference type="GO" id="GO:0046872">
    <property type="term" value="F:metal ion binding"/>
    <property type="evidence" value="ECO:0007669"/>
    <property type="project" value="UniProtKB-KW"/>
</dbReference>
<evidence type="ECO:0000256" key="1">
    <source>
        <dbReference type="ARBA" id="ARBA00022723"/>
    </source>
</evidence>
<keyword evidence="4" id="KW-0325">Glycoprotein</keyword>
<keyword evidence="3" id="KW-1015">Disulfide bond</keyword>
<keyword evidence="7" id="KW-0732">Signal</keyword>
<dbReference type="PANTHER" id="PTHR33021">
    <property type="entry name" value="BLUE COPPER PROTEIN"/>
    <property type="match status" value="1"/>
</dbReference>
<feature type="compositionally biased region" description="Low complexity" evidence="5">
    <location>
        <begin position="181"/>
        <end position="190"/>
    </location>
</feature>
<evidence type="ECO:0000313" key="10">
    <source>
        <dbReference type="Proteomes" id="UP001177003"/>
    </source>
</evidence>
<dbReference type="GO" id="GO:0005886">
    <property type="term" value="C:plasma membrane"/>
    <property type="evidence" value="ECO:0007669"/>
    <property type="project" value="TreeGrafter"/>
</dbReference>
<keyword evidence="2" id="KW-0186">Copper</keyword>
<protein>
    <recommendedName>
        <fullName evidence="8">Phytocyanin domain-containing protein</fullName>
    </recommendedName>
</protein>
<feature type="signal peptide" evidence="7">
    <location>
        <begin position="1"/>
        <end position="26"/>
    </location>
</feature>
<organism evidence="9 10">
    <name type="scientific">Lactuca saligna</name>
    <name type="common">Willowleaf lettuce</name>
    <dbReference type="NCBI Taxonomy" id="75948"/>
    <lineage>
        <taxon>Eukaryota</taxon>
        <taxon>Viridiplantae</taxon>
        <taxon>Streptophyta</taxon>
        <taxon>Embryophyta</taxon>
        <taxon>Tracheophyta</taxon>
        <taxon>Spermatophyta</taxon>
        <taxon>Magnoliopsida</taxon>
        <taxon>eudicotyledons</taxon>
        <taxon>Gunneridae</taxon>
        <taxon>Pentapetalae</taxon>
        <taxon>asterids</taxon>
        <taxon>campanulids</taxon>
        <taxon>Asterales</taxon>
        <taxon>Asteraceae</taxon>
        <taxon>Cichorioideae</taxon>
        <taxon>Cichorieae</taxon>
        <taxon>Lactucinae</taxon>
        <taxon>Lactuca</taxon>
    </lineage>
</organism>
<keyword evidence="10" id="KW-1185">Reference proteome</keyword>
<dbReference type="InterPro" id="IPR039391">
    <property type="entry name" value="Phytocyanin-like"/>
</dbReference>
<feature type="domain" description="Phytocyanin" evidence="8">
    <location>
        <begin position="28"/>
        <end position="131"/>
    </location>
</feature>
<dbReference type="EMBL" id="OX465081">
    <property type="protein sequence ID" value="CAI9285777.1"/>
    <property type="molecule type" value="Genomic_DNA"/>
</dbReference>
<gene>
    <name evidence="9" type="ORF">LSALG_LOCUS25233</name>
</gene>
<name>A0AA36E853_LACSI</name>
<dbReference type="InterPro" id="IPR028871">
    <property type="entry name" value="BlueCu_1_BS"/>
</dbReference>
<proteinExistence type="predicted"/>
<keyword evidence="1" id="KW-0479">Metal-binding</keyword>
<evidence type="ECO:0000256" key="5">
    <source>
        <dbReference type="SAM" id="MobiDB-lite"/>
    </source>
</evidence>